<reference evidence="3" key="1">
    <citation type="submission" date="2022-11" db="UniProtKB">
        <authorList>
            <consortium name="WormBaseParasite"/>
        </authorList>
    </citation>
    <scope>IDENTIFICATION</scope>
</reference>
<dbReference type="WBParaSite" id="ACRNAN_scaffold23889.g15463.t1">
    <property type="protein sequence ID" value="ACRNAN_scaffold23889.g15463.t1"/>
    <property type="gene ID" value="ACRNAN_scaffold23889.g15463"/>
</dbReference>
<dbReference type="SUPFAM" id="SSF53254">
    <property type="entry name" value="Phosphoglycerate mutase-like"/>
    <property type="match status" value="1"/>
</dbReference>
<dbReference type="Pfam" id="PF00328">
    <property type="entry name" value="His_Phos_2"/>
    <property type="match status" value="1"/>
</dbReference>
<dbReference type="AlphaFoldDB" id="A0A914DG09"/>
<organism evidence="2 3">
    <name type="scientific">Acrobeloides nanus</name>
    <dbReference type="NCBI Taxonomy" id="290746"/>
    <lineage>
        <taxon>Eukaryota</taxon>
        <taxon>Metazoa</taxon>
        <taxon>Ecdysozoa</taxon>
        <taxon>Nematoda</taxon>
        <taxon>Chromadorea</taxon>
        <taxon>Rhabditida</taxon>
        <taxon>Tylenchina</taxon>
        <taxon>Cephalobomorpha</taxon>
        <taxon>Cephaloboidea</taxon>
        <taxon>Cephalobidae</taxon>
        <taxon>Acrobeloides</taxon>
    </lineage>
</organism>
<dbReference type="Gene3D" id="3.40.50.1240">
    <property type="entry name" value="Phosphoglycerate mutase-like"/>
    <property type="match status" value="1"/>
</dbReference>
<evidence type="ECO:0000256" key="1">
    <source>
        <dbReference type="ARBA" id="ARBA00005375"/>
    </source>
</evidence>
<dbReference type="GO" id="GO:0016791">
    <property type="term" value="F:phosphatase activity"/>
    <property type="evidence" value="ECO:0007669"/>
    <property type="project" value="UniProtKB-ARBA"/>
</dbReference>
<sequence length="183" mass="21377">IWRHGDRTPSVLIPTDVNNTEETWELGLGELTKLGLQQEFRLGRFLRERYDGFLSKKYSPFEIYVRSSDYNRTLVSAQANMAGLFSPTDEEIFMPDIKWRPIPVHTIPKYLDKLLNDEISCPNAEAELNRVYEEDAKAKQIERENANMLRYLGEKAGFGKIPIPLKDMWHLFDPLNSIVRFRN</sequence>
<dbReference type="Proteomes" id="UP000887540">
    <property type="component" value="Unplaced"/>
</dbReference>
<evidence type="ECO:0000313" key="3">
    <source>
        <dbReference type="WBParaSite" id="ACRNAN_scaffold23889.g15463.t1"/>
    </source>
</evidence>
<dbReference type="InterPro" id="IPR050645">
    <property type="entry name" value="Histidine_acid_phosphatase"/>
</dbReference>
<accession>A0A914DG09</accession>
<evidence type="ECO:0000313" key="2">
    <source>
        <dbReference type="Proteomes" id="UP000887540"/>
    </source>
</evidence>
<dbReference type="PANTHER" id="PTHR11567:SF210">
    <property type="entry name" value="ACID PHOSPHATASE 5-RELATED"/>
    <property type="match status" value="1"/>
</dbReference>
<name>A0A914DG09_9BILA</name>
<protein>
    <submittedName>
        <fullName evidence="3">Lysosomal acid phosphatase</fullName>
    </submittedName>
</protein>
<dbReference type="InterPro" id="IPR000560">
    <property type="entry name" value="His_Pase_clade-2"/>
</dbReference>
<keyword evidence="2" id="KW-1185">Reference proteome</keyword>
<comment type="similarity">
    <text evidence="1">Belongs to the histidine acid phosphatase family.</text>
</comment>
<dbReference type="InterPro" id="IPR029033">
    <property type="entry name" value="His_PPase_superfam"/>
</dbReference>
<dbReference type="CDD" id="cd07061">
    <property type="entry name" value="HP_HAP_like"/>
    <property type="match status" value="1"/>
</dbReference>
<proteinExistence type="inferred from homology"/>
<dbReference type="PANTHER" id="PTHR11567">
    <property type="entry name" value="ACID PHOSPHATASE-RELATED"/>
    <property type="match status" value="1"/>
</dbReference>